<dbReference type="GO" id="GO:0005886">
    <property type="term" value="C:plasma membrane"/>
    <property type="evidence" value="ECO:0007669"/>
    <property type="project" value="UniProtKB-SubCell"/>
</dbReference>
<evidence type="ECO:0000313" key="11">
    <source>
        <dbReference type="Proteomes" id="UP000054935"/>
    </source>
</evidence>
<dbReference type="EMBL" id="CYSE01000005">
    <property type="protein sequence ID" value="CUH80027.1"/>
    <property type="molecule type" value="Genomic_DNA"/>
</dbReference>
<dbReference type="OrthoDB" id="369870at2"/>
<keyword evidence="4" id="KW-1003">Cell membrane</keyword>
<keyword evidence="7 8" id="KW-0472">Membrane</keyword>
<evidence type="ECO:0000256" key="3">
    <source>
        <dbReference type="ARBA" id="ARBA00022448"/>
    </source>
</evidence>
<proteinExistence type="inferred from homology"/>
<dbReference type="InterPro" id="IPR004626">
    <property type="entry name" value="RarD"/>
</dbReference>
<feature type="domain" description="EamA" evidence="9">
    <location>
        <begin position="1"/>
        <end position="132"/>
    </location>
</feature>
<evidence type="ECO:0000256" key="5">
    <source>
        <dbReference type="ARBA" id="ARBA00022692"/>
    </source>
</evidence>
<gene>
    <name evidence="10" type="ORF">TRN7648_02749</name>
</gene>
<reference evidence="10 11" key="1">
    <citation type="submission" date="2015-09" db="EMBL/GenBank/DDBJ databases">
        <authorList>
            <consortium name="Swine Surveillance"/>
        </authorList>
    </citation>
    <scope>NUCLEOTIDE SEQUENCE [LARGE SCALE GENOMIC DNA]</scope>
    <source>
        <strain evidence="10 11">CECT 7648</strain>
    </source>
</reference>
<protein>
    <submittedName>
        <fullName evidence="10">Putative chloramphenical resistance permease RarD</fullName>
    </submittedName>
</protein>
<evidence type="ECO:0000256" key="1">
    <source>
        <dbReference type="ARBA" id="ARBA00004651"/>
    </source>
</evidence>
<keyword evidence="6 8" id="KW-1133">Transmembrane helix</keyword>
<evidence type="ECO:0000256" key="6">
    <source>
        <dbReference type="ARBA" id="ARBA00022989"/>
    </source>
</evidence>
<feature type="domain" description="EamA" evidence="9">
    <location>
        <begin position="143"/>
        <end position="269"/>
    </location>
</feature>
<keyword evidence="3" id="KW-0813">Transport</keyword>
<dbReference type="InterPro" id="IPR000620">
    <property type="entry name" value="EamA_dom"/>
</dbReference>
<evidence type="ECO:0000256" key="4">
    <source>
        <dbReference type="ARBA" id="ARBA00022475"/>
    </source>
</evidence>
<dbReference type="Proteomes" id="UP000054935">
    <property type="component" value="Unassembled WGS sequence"/>
</dbReference>
<feature type="transmembrane region" description="Helical" evidence="8">
    <location>
        <begin position="195"/>
        <end position="217"/>
    </location>
</feature>
<evidence type="ECO:0000259" key="9">
    <source>
        <dbReference type="Pfam" id="PF00892"/>
    </source>
</evidence>
<dbReference type="NCBIfam" id="TIGR00688">
    <property type="entry name" value="rarD"/>
    <property type="match status" value="1"/>
</dbReference>
<feature type="transmembrane region" description="Helical" evidence="8">
    <location>
        <begin position="121"/>
        <end position="141"/>
    </location>
</feature>
<feature type="transmembrane region" description="Helical" evidence="8">
    <location>
        <begin position="60"/>
        <end position="80"/>
    </location>
</feature>
<feature type="transmembrane region" description="Helical" evidence="8">
    <location>
        <begin position="237"/>
        <end position="268"/>
    </location>
</feature>
<dbReference type="SUPFAM" id="SSF103481">
    <property type="entry name" value="Multidrug resistance efflux transporter EmrE"/>
    <property type="match status" value="2"/>
</dbReference>
<comment type="similarity">
    <text evidence="2">Belongs to the EamA transporter family.</text>
</comment>
<evidence type="ECO:0000256" key="8">
    <source>
        <dbReference type="SAM" id="Phobius"/>
    </source>
</evidence>
<feature type="transmembrane region" description="Helical" evidence="8">
    <location>
        <begin position="161"/>
        <end position="183"/>
    </location>
</feature>
<evidence type="ECO:0000256" key="2">
    <source>
        <dbReference type="ARBA" id="ARBA00007362"/>
    </source>
</evidence>
<sequence length="298" mass="31667">MIGACSIWGLSPLYYKLLTHVPPLELMAHRTVWSTVVFAGVLALQGDLRALRGAVASPRVFATVVFAALMVGCNWFLFIWSVIAGRVTETSLGYYIFPLIAVLLGVVVLRERLSLWQWGAVSLAAAGVLTLSIGLGILPWISLVLSTTFGLYGLVKKRLPMGPVASVTAEAGLLAVPAALWLIHVGPGGAGIADLYTLGLLIFSGIITALPLVLFTAAAQRVNMATVGLLQYLNPTLQFLCAVVIFGEAFTPVHAIAFGLIWAGLALYSASSLSQAKSLAQERARRKMAQTSDASLPY</sequence>
<name>A0A0P1GVA0_9RHOB</name>
<dbReference type="PANTHER" id="PTHR22911:SF137">
    <property type="entry name" value="SOLUTE CARRIER FAMILY 35 MEMBER G2-RELATED"/>
    <property type="match status" value="1"/>
</dbReference>
<accession>A0A0P1GVA0</accession>
<dbReference type="PANTHER" id="PTHR22911">
    <property type="entry name" value="ACYL-MALONYL CONDENSING ENZYME-RELATED"/>
    <property type="match status" value="1"/>
</dbReference>
<organism evidence="10 11">
    <name type="scientific">Tropicibacter naphthalenivorans</name>
    <dbReference type="NCBI Taxonomy" id="441103"/>
    <lineage>
        <taxon>Bacteria</taxon>
        <taxon>Pseudomonadati</taxon>
        <taxon>Pseudomonadota</taxon>
        <taxon>Alphaproteobacteria</taxon>
        <taxon>Rhodobacterales</taxon>
        <taxon>Roseobacteraceae</taxon>
        <taxon>Tropicibacter</taxon>
    </lineage>
</organism>
<feature type="transmembrane region" description="Helical" evidence="8">
    <location>
        <begin position="92"/>
        <end position="109"/>
    </location>
</feature>
<keyword evidence="5 8" id="KW-0812">Transmembrane</keyword>
<comment type="subcellular location">
    <subcellularLocation>
        <location evidence="1">Cell membrane</location>
        <topology evidence="1">Multi-pass membrane protein</topology>
    </subcellularLocation>
</comment>
<evidence type="ECO:0000313" key="10">
    <source>
        <dbReference type="EMBL" id="CUH80027.1"/>
    </source>
</evidence>
<evidence type="ECO:0000256" key="7">
    <source>
        <dbReference type="ARBA" id="ARBA00023136"/>
    </source>
</evidence>
<keyword evidence="11" id="KW-1185">Reference proteome</keyword>
<dbReference type="AlphaFoldDB" id="A0A0P1GVA0"/>
<dbReference type="InterPro" id="IPR037185">
    <property type="entry name" value="EmrE-like"/>
</dbReference>
<dbReference type="Pfam" id="PF00892">
    <property type="entry name" value="EamA"/>
    <property type="match status" value="2"/>
</dbReference>